<keyword evidence="1" id="KW-0812">Transmembrane</keyword>
<feature type="transmembrane region" description="Helical" evidence="1">
    <location>
        <begin position="91"/>
        <end position="109"/>
    </location>
</feature>
<feature type="transmembrane region" description="Helical" evidence="1">
    <location>
        <begin position="272"/>
        <end position="293"/>
    </location>
</feature>
<keyword evidence="3" id="KW-1185">Reference proteome</keyword>
<feature type="transmembrane region" description="Helical" evidence="1">
    <location>
        <begin position="21"/>
        <end position="49"/>
    </location>
</feature>
<feature type="transmembrane region" description="Helical" evidence="1">
    <location>
        <begin position="335"/>
        <end position="354"/>
    </location>
</feature>
<keyword evidence="1" id="KW-0472">Membrane</keyword>
<feature type="transmembrane region" description="Helical" evidence="1">
    <location>
        <begin position="305"/>
        <end position="323"/>
    </location>
</feature>
<feature type="transmembrane region" description="Helical" evidence="1">
    <location>
        <begin position="172"/>
        <end position="190"/>
    </location>
</feature>
<protein>
    <submittedName>
        <fullName evidence="2">NnrS family protein</fullName>
    </submittedName>
</protein>
<comment type="caution">
    <text evidence="2">The sequence shown here is derived from an EMBL/GenBank/DDBJ whole genome shotgun (WGS) entry which is preliminary data.</text>
</comment>
<evidence type="ECO:0000313" key="2">
    <source>
        <dbReference type="EMBL" id="MBD8504047.1"/>
    </source>
</evidence>
<gene>
    <name evidence="2" type="ORF">IFO67_14215</name>
</gene>
<accession>A0ABR9BCH8</accession>
<feature type="transmembrane region" description="Helical" evidence="1">
    <location>
        <begin position="115"/>
        <end position="133"/>
    </location>
</feature>
<organism evidence="2 3">
    <name type="scientific">Thauera sedimentorum</name>
    <dbReference type="NCBI Taxonomy" id="2767595"/>
    <lineage>
        <taxon>Bacteria</taxon>
        <taxon>Pseudomonadati</taxon>
        <taxon>Pseudomonadota</taxon>
        <taxon>Betaproteobacteria</taxon>
        <taxon>Rhodocyclales</taxon>
        <taxon>Zoogloeaceae</taxon>
        <taxon>Thauera</taxon>
    </lineage>
</organism>
<evidence type="ECO:0000313" key="3">
    <source>
        <dbReference type="Proteomes" id="UP000603602"/>
    </source>
</evidence>
<dbReference type="RefSeq" id="WP_187718828.1">
    <property type="nucleotide sequence ID" value="NZ_JACTAH010000002.1"/>
</dbReference>
<name>A0ABR9BCH8_9RHOO</name>
<sequence>MLSGGLRARLDALLLCGFRPFFLFTSAWSALAFAAWLAALGGALALPTVAGGALAWHAHEMALGFGGAALLGFLLTALPEFTASAAVPRRQVAMLALLWLGARAGFVLGGAPGQWLAAVAECALLAGALAMAAPRLWRDPARRHLAFLWGLAALLACTVGYHAAALGGGQQLAWLNAAVGVMMVFIVLALSRISMRVVNGALEERGETAVEYLARPPRRNLAMFCIALYTVVELLAPLAPVSGWIALAAAAALFNLTNDWHLGRVLFSRWVFMLYLVYWLMAAGYLLLGLALLGVPLSPSAGRHLLMAGGMGLSIFVVMNIAGRIHAGVPLERGLRVPLGAGLIVGAALLRAGYGFAPLLLLGAAGGLWVAAFAWQFAAAWPVLSRPRGDGQSACAGLREDIANPVA</sequence>
<dbReference type="Proteomes" id="UP000603602">
    <property type="component" value="Unassembled WGS sequence"/>
</dbReference>
<keyword evidence="1" id="KW-1133">Transmembrane helix</keyword>
<dbReference type="EMBL" id="JACYTO010000002">
    <property type="protein sequence ID" value="MBD8504047.1"/>
    <property type="molecule type" value="Genomic_DNA"/>
</dbReference>
<reference evidence="3" key="1">
    <citation type="submission" date="2023-07" db="EMBL/GenBank/DDBJ databases">
        <title>Thauera sp. CAU 1555 isolated from sand of Yaerae Beach.</title>
        <authorList>
            <person name="Kim W."/>
        </authorList>
    </citation>
    <scope>NUCLEOTIDE SEQUENCE [LARGE SCALE GENOMIC DNA]</scope>
    <source>
        <strain evidence="3">CAU 1555</strain>
    </source>
</reference>
<evidence type="ECO:0000256" key="1">
    <source>
        <dbReference type="SAM" id="Phobius"/>
    </source>
</evidence>
<feature type="transmembrane region" description="Helical" evidence="1">
    <location>
        <begin position="360"/>
        <end position="384"/>
    </location>
</feature>
<dbReference type="Pfam" id="PF05940">
    <property type="entry name" value="NnrS"/>
    <property type="match status" value="1"/>
</dbReference>
<feature type="transmembrane region" description="Helical" evidence="1">
    <location>
        <begin position="61"/>
        <end position="79"/>
    </location>
</feature>
<feature type="transmembrane region" description="Helical" evidence="1">
    <location>
        <begin position="145"/>
        <end position="166"/>
    </location>
</feature>
<dbReference type="InterPro" id="IPR010266">
    <property type="entry name" value="NnrS"/>
</dbReference>
<proteinExistence type="predicted"/>